<feature type="compositionally biased region" description="Polar residues" evidence="7">
    <location>
        <begin position="319"/>
        <end position="331"/>
    </location>
</feature>
<protein>
    <recommendedName>
        <fullName evidence="6">Microtubule-associated protein</fullName>
    </recommendedName>
</protein>
<feature type="compositionally biased region" description="Polar residues" evidence="7">
    <location>
        <begin position="1010"/>
        <end position="1031"/>
    </location>
</feature>
<dbReference type="GO" id="GO:0000226">
    <property type="term" value="P:microtubule cytoskeleton organization"/>
    <property type="evidence" value="ECO:0007669"/>
    <property type="project" value="TreeGrafter"/>
</dbReference>
<feature type="compositionally biased region" description="Low complexity" evidence="7">
    <location>
        <begin position="851"/>
        <end position="864"/>
    </location>
</feature>
<keyword evidence="4" id="KW-0677">Repeat</keyword>
<dbReference type="InterPro" id="IPR001084">
    <property type="entry name" value="MAP_tubulin-bd_rpt"/>
</dbReference>
<dbReference type="InterPro" id="IPR027324">
    <property type="entry name" value="MAP2/MAP4/Tau"/>
</dbReference>
<keyword evidence="3" id="KW-0597">Phosphoprotein</keyword>
<keyword evidence="5 6" id="KW-0206">Cytoskeleton</keyword>
<feature type="compositionally biased region" description="Polar residues" evidence="7">
    <location>
        <begin position="108"/>
        <end position="125"/>
    </location>
</feature>
<feature type="region of interest" description="Disordered" evidence="7">
    <location>
        <begin position="1"/>
        <end position="897"/>
    </location>
</feature>
<feature type="compositionally biased region" description="Polar residues" evidence="7">
    <location>
        <begin position="73"/>
        <end position="86"/>
    </location>
</feature>
<feature type="compositionally biased region" description="Polar residues" evidence="7">
    <location>
        <begin position="618"/>
        <end position="630"/>
    </location>
</feature>
<organism evidence="8 9">
    <name type="scientific">Odynerus spinipes</name>
    <dbReference type="NCBI Taxonomy" id="1348599"/>
    <lineage>
        <taxon>Eukaryota</taxon>
        <taxon>Metazoa</taxon>
        <taxon>Ecdysozoa</taxon>
        <taxon>Arthropoda</taxon>
        <taxon>Hexapoda</taxon>
        <taxon>Insecta</taxon>
        <taxon>Pterygota</taxon>
        <taxon>Neoptera</taxon>
        <taxon>Endopterygota</taxon>
        <taxon>Hymenoptera</taxon>
        <taxon>Apocrita</taxon>
        <taxon>Aculeata</taxon>
        <taxon>Vespoidea</taxon>
        <taxon>Vespidae</taxon>
        <taxon>Eumeninae</taxon>
        <taxon>Odynerus</taxon>
    </lineage>
</organism>
<dbReference type="EMBL" id="JAIFRP010000003">
    <property type="protein sequence ID" value="KAK2588602.1"/>
    <property type="molecule type" value="Genomic_DNA"/>
</dbReference>
<evidence type="ECO:0000313" key="8">
    <source>
        <dbReference type="EMBL" id="KAK2588602.1"/>
    </source>
</evidence>
<feature type="compositionally biased region" description="Basic and acidic residues" evidence="7">
    <location>
        <begin position="975"/>
        <end position="1002"/>
    </location>
</feature>
<dbReference type="GO" id="GO:0031175">
    <property type="term" value="P:neuron projection development"/>
    <property type="evidence" value="ECO:0007669"/>
    <property type="project" value="TreeGrafter"/>
</dbReference>
<feature type="compositionally biased region" description="Polar residues" evidence="7">
    <location>
        <begin position="811"/>
        <end position="828"/>
    </location>
</feature>
<comment type="caution">
    <text evidence="8">The sequence shown here is derived from an EMBL/GenBank/DDBJ whole genome shotgun (WGS) entry which is preliminary data.</text>
</comment>
<feature type="compositionally biased region" description="Basic and acidic residues" evidence="7">
    <location>
        <begin position="747"/>
        <end position="780"/>
    </location>
</feature>
<dbReference type="Pfam" id="PF00418">
    <property type="entry name" value="Tubulin-binding"/>
    <property type="match status" value="4"/>
</dbReference>
<keyword evidence="9" id="KW-1185">Reference proteome</keyword>
<dbReference type="PANTHER" id="PTHR11501">
    <property type="entry name" value="MICROTUBULE-ASSOCIATED PROTEIN"/>
    <property type="match status" value="1"/>
</dbReference>
<sequence length="1106" mass="118742">MDSQEMTNNATVPTLGRGGNTVKQSVPLSPGFQTRPQVAPTGFPRYPVNNGLIGASRPVGQQPQQPIHRLESRSSVGQPAPSQFTQPRAYGPPPRPVGNSVPHLRQVQPRQNPTQNLPSPQNPRFQNPPGIRVPNPQIGRPPAPQQLLGPRPINQIQQNQRSFVDQRTQQRNLDLPVSPNAHQSQAQGFSSPRPLPNSVSPRPRNDPPVNTPRPTELSNKDNKQPVRPRIIIDKMPDVDEEKTDLVRESSIQKKKADVRDGGENDDDDDDVVMDNEKTLKQNGSAISDSEKSPRPSDNLTPSKDKSPQRNGNVDRNDDLLSNSSTKSPQTPRKSEDASKSITRPGTATIDTKSEAQPSEQAIAAKNDDKQSEKDASSRSSSAKSEEKTIKTDSIDDRPVSAKSDKIDAVKDEEKHGSVPSSRPASSKVDSKMEEKEDGRSSVEEIKTNGKKEDKTEGDSKEEKIEKNQIKEVSTTDDRAKSPASPAIHSAGQNDAKSSTELGNDVAEEKGKCPASPSNNLTVQSAEQAPKTPSKSPSPDLIKDEKPRGPPSASNVVTAPRPEKAPQTPPKSPSLDVVKEEKPKPSNEPTAETLEQKPQTPAESPSPDLVMEDKRKLSASPSNGLTVQNLEQESKSPSKSSDGSRASTPTVVDAQPDNKLDSLQTEKPSRPASSMSKDSSSEKQEVPVAPSRSPSSESHDKLNVPGSLPTPPKSPQESVKGFDNGQRRSLSSPGSPKSPKSAISTKPTEGEKKKTTFAEDSIIKKDENAEEKAEAGSRESSKPTTPTGKPRRAQTPVKLQSEKREKEAENDSVANESAQNNALPTTNGVADSPTKKSPSKSRESDKRSTAGSPTKSPSKSVKSLPRTPETPSSTGSQDKKKLPMNKIQVGAAPSPNLKTVRSKIGSLENASYKPGGGKVKIENRKLDFSKAQPKIAAKNEKYTPSGGDKKISQMKLQWNAKPKVGSLENATYKPGGGDKKIETVKLDFKDKAKPKVGSKDNAKHVPGGGSVKSSATPPKTPQDASNDIQTQKVEIKAESKVGSLDNVKHKPGGGDKKIFNDKDYLRQTGSNVESLCGSGSQSPVPSGAITDGKNGLPTSDENLNQEC</sequence>
<feature type="compositionally biased region" description="Polar residues" evidence="7">
    <location>
        <begin position="490"/>
        <end position="501"/>
    </location>
</feature>
<comment type="subcellular location">
    <subcellularLocation>
        <location evidence="1 6">Cytoplasm</location>
        <location evidence="1 6">Cytoskeleton</location>
    </subcellularLocation>
</comment>
<reference evidence="8" key="2">
    <citation type="journal article" date="2023" name="Commun. Biol.">
        <title>Intrasexual cuticular hydrocarbon dimorphism in a wasp sheds light on hydrocarbon biosynthesis genes in Hymenoptera.</title>
        <authorList>
            <person name="Moris V.C."/>
            <person name="Podsiadlowski L."/>
            <person name="Martin S."/>
            <person name="Oeyen J.P."/>
            <person name="Donath A."/>
            <person name="Petersen M."/>
            <person name="Wilbrandt J."/>
            <person name="Misof B."/>
            <person name="Liedtke D."/>
            <person name="Thamm M."/>
            <person name="Scheiner R."/>
            <person name="Schmitt T."/>
            <person name="Niehuis O."/>
        </authorList>
    </citation>
    <scope>NUCLEOTIDE SEQUENCE</scope>
    <source>
        <strain evidence="8">GBR_01_08_01A</strain>
    </source>
</reference>
<evidence type="ECO:0000256" key="3">
    <source>
        <dbReference type="ARBA" id="ARBA00022553"/>
    </source>
</evidence>
<gene>
    <name evidence="8" type="ORF">KPH14_006372</name>
</gene>
<feature type="compositionally biased region" description="Basic and acidic residues" evidence="7">
    <location>
        <begin position="428"/>
        <end position="480"/>
    </location>
</feature>
<evidence type="ECO:0000256" key="5">
    <source>
        <dbReference type="ARBA" id="ARBA00023212"/>
    </source>
</evidence>
<keyword evidence="6" id="KW-0493">Microtubule</keyword>
<name>A0AAD9VWE1_9HYME</name>
<feature type="compositionally biased region" description="Polar residues" evidence="7">
    <location>
        <begin position="339"/>
        <end position="359"/>
    </location>
</feature>
<feature type="compositionally biased region" description="Acidic residues" evidence="7">
    <location>
        <begin position="263"/>
        <end position="273"/>
    </location>
</feature>
<reference evidence="8" key="1">
    <citation type="submission" date="2021-08" db="EMBL/GenBank/DDBJ databases">
        <authorList>
            <person name="Misof B."/>
            <person name="Oliver O."/>
            <person name="Podsiadlowski L."/>
            <person name="Donath A."/>
            <person name="Peters R."/>
            <person name="Mayer C."/>
            <person name="Rust J."/>
            <person name="Gunkel S."/>
            <person name="Lesny P."/>
            <person name="Martin S."/>
            <person name="Oeyen J.P."/>
            <person name="Petersen M."/>
            <person name="Panagiotis P."/>
            <person name="Wilbrandt J."/>
            <person name="Tanja T."/>
        </authorList>
    </citation>
    <scope>NUCLEOTIDE SEQUENCE</scope>
    <source>
        <strain evidence="8">GBR_01_08_01A</strain>
        <tissue evidence="8">Thorax + abdomen</tissue>
    </source>
</reference>
<feature type="compositionally biased region" description="Low complexity" evidence="7">
    <location>
        <begin position="634"/>
        <end position="646"/>
    </location>
</feature>
<dbReference type="PROSITE" id="PS51491">
    <property type="entry name" value="TAU_MAP_2"/>
    <property type="match status" value="3"/>
</dbReference>
<evidence type="ECO:0000313" key="9">
    <source>
        <dbReference type="Proteomes" id="UP001258017"/>
    </source>
</evidence>
<feature type="compositionally biased region" description="Basic and acidic residues" evidence="7">
    <location>
        <begin position="302"/>
        <end position="318"/>
    </location>
</feature>
<evidence type="ECO:0000256" key="1">
    <source>
        <dbReference type="ARBA" id="ARBA00004245"/>
    </source>
</evidence>
<proteinExistence type="predicted"/>
<keyword evidence="2 6" id="KW-0963">Cytoplasm</keyword>
<feature type="compositionally biased region" description="Polar residues" evidence="7">
    <location>
        <begin position="154"/>
        <end position="172"/>
    </location>
</feature>
<feature type="compositionally biased region" description="Polar residues" evidence="7">
    <location>
        <begin position="515"/>
        <end position="536"/>
    </location>
</feature>
<dbReference type="GO" id="GO:0005874">
    <property type="term" value="C:microtubule"/>
    <property type="evidence" value="ECO:0007669"/>
    <property type="project" value="UniProtKB-KW"/>
</dbReference>
<feature type="compositionally biased region" description="Basic and acidic residues" evidence="7">
    <location>
        <begin position="1045"/>
        <end position="1064"/>
    </location>
</feature>
<feature type="compositionally biased region" description="Polar residues" evidence="7">
    <location>
        <begin position="21"/>
        <end position="36"/>
    </location>
</feature>
<dbReference type="GO" id="GO:0043005">
    <property type="term" value="C:neuron projection"/>
    <property type="evidence" value="ECO:0007669"/>
    <property type="project" value="TreeGrafter"/>
</dbReference>
<feature type="region of interest" description="Disordered" evidence="7">
    <location>
        <begin position="965"/>
        <end position="1106"/>
    </location>
</feature>
<dbReference type="PANTHER" id="PTHR11501:SF18">
    <property type="entry name" value="MICROTUBULE-ASSOCIATED PROTEIN"/>
    <property type="match status" value="1"/>
</dbReference>
<feature type="compositionally biased region" description="Polar residues" evidence="7">
    <location>
        <begin position="180"/>
        <end position="190"/>
    </location>
</feature>
<evidence type="ECO:0000256" key="2">
    <source>
        <dbReference type="ARBA" id="ARBA00022490"/>
    </source>
</evidence>
<feature type="compositionally biased region" description="Polar residues" evidence="7">
    <location>
        <begin position="1"/>
        <end position="12"/>
    </location>
</feature>
<accession>A0AAD9VWE1</accession>
<evidence type="ECO:0000256" key="7">
    <source>
        <dbReference type="SAM" id="MobiDB-lite"/>
    </source>
</evidence>
<feature type="compositionally biased region" description="Low complexity" evidence="7">
    <location>
        <begin position="728"/>
        <end position="746"/>
    </location>
</feature>
<evidence type="ECO:0000256" key="4">
    <source>
        <dbReference type="ARBA" id="ARBA00022737"/>
    </source>
</evidence>
<feature type="compositionally biased region" description="Polar residues" evidence="7">
    <location>
        <begin position="1095"/>
        <end position="1106"/>
    </location>
</feature>
<feature type="compositionally biased region" description="Basic and acidic residues" evidence="7">
    <location>
        <begin position="218"/>
        <end position="262"/>
    </location>
</feature>
<dbReference type="AlphaFoldDB" id="A0AAD9VWE1"/>
<dbReference type="GO" id="GO:0008017">
    <property type="term" value="F:microtubule binding"/>
    <property type="evidence" value="ECO:0007669"/>
    <property type="project" value="InterPro"/>
</dbReference>
<feature type="compositionally biased region" description="Basic and acidic residues" evidence="7">
    <location>
        <begin position="365"/>
        <end position="376"/>
    </location>
</feature>
<evidence type="ECO:0000256" key="6">
    <source>
        <dbReference type="RuleBase" id="RU000686"/>
    </source>
</evidence>
<feature type="compositionally biased region" description="Basic and acidic residues" evidence="7">
    <location>
        <begin position="799"/>
        <end position="808"/>
    </location>
</feature>
<feature type="compositionally biased region" description="Polar residues" evidence="7">
    <location>
        <begin position="1066"/>
        <end position="1083"/>
    </location>
</feature>
<dbReference type="Proteomes" id="UP001258017">
    <property type="component" value="Unassembled WGS sequence"/>
</dbReference>
<dbReference type="PROSITE" id="PS00229">
    <property type="entry name" value="TAU_MAP_1"/>
    <property type="match status" value="2"/>
</dbReference>
<feature type="compositionally biased region" description="Basic and acidic residues" evidence="7">
    <location>
        <begin position="383"/>
        <end position="416"/>
    </location>
</feature>